<comment type="caution">
    <text evidence="1">The sequence shown here is derived from an EMBL/GenBank/DDBJ whole genome shotgun (WGS) entry which is preliminary data.</text>
</comment>
<dbReference type="AlphaFoldDB" id="A0A1Y2HXT7"/>
<accession>A0A1Y2HXT7</accession>
<organism evidence="1 2">
    <name type="scientific">Catenaria anguillulae PL171</name>
    <dbReference type="NCBI Taxonomy" id="765915"/>
    <lineage>
        <taxon>Eukaryota</taxon>
        <taxon>Fungi</taxon>
        <taxon>Fungi incertae sedis</taxon>
        <taxon>Blastocladiomycota</taxon>
        <taxon>Blastocladiomycetes</taxon>
        <taxon>Blastocladiales</taxon>
        <taxon>Catenariaceae</taxon>
        <taxon>Catenaria</taxon>
    </lineage>
</organism>
<protein>
    <submittedName>
        <fullName evidence="1">Uncharacterized protein</fullName>
    </submittedName>
</protein>
<reference evidence="1 2" key="1">
    <citation type="submission" date="2016-07" db="EMBL/GenBank/DDBJ databases">
        <title>Pervasive Adenine N6-methylation of Active Genes in Fungi.</title>
        <authorList>
            <consortium name="DOE Joint Genome Institute"/>
            <person name="Mondo S.J."/>
            <person name="Dannebaum R.O."/>
            <person name="Kuo R.C."/>
            <person name="Labutti K."/>
            <person name="Haridas S."/>
            <person name="Kuo A."/>
            <person name="Salamov A."/>
            <person name="Ahrendt S.R."/>
            <person name="Lipzen A."/>
            <person name="Sullivan W."/>
            <person name="Andreopoulos W.B."/>
            <person name="Clum A."/>
            <person name="Lindquist E."/>
            <person name="Daum C."/>
            <person name="Ramamoorthy G.K."/>
            <person name="Gryganskyi A."/>
            <person name="Culley D."/>
            <person name="Magnuson J.K."/>
            <person name="James T.Y."/>
            <person name="O'Malley M.A."/>
            <person name="Stajich J.E."/>
            <person name="Spatafora J.W."/>
            <person name="Visel A."/>
            <person name="Grigoriev I.V."/>
        </authorList>
    </citation>
    <scope>NUCLEOTIDE SEQUENCE [LARGE SCALE GENOMIC DNA]</scope>
    <source>
        <strain evidence="1 2">PL171</strain>
    </source>
</reference>
<name>A0A1Y2HXT7_9FUNG</name>
<evidence type="ECO:0000313" key="2">
    <source>
        <dbReference type="Proteomes" id="UP000193411"/>
    </source>
</evidence>
<evidence type="ECO:0000313" key="1">
    <source>
        <dbReference type="EMBL" id="ORZ37952.1"/>
    </source>
</evidence>
<dbReference type="Proteomes" id="UP000193411">
    <property type="component" value="Unassembled WGS sequence"/>
</dbReference>
<proteinExistence type="predicted"/>
<gene>
    <name evidence="1" type="ORF">BCR44DRAFT_1429316</name>
</gene>
<keyword evidence="2" id="KW-1185">Reference proteome</keyword>
<dbReference type="EMBL" id="MCFL01000010">
    <property type="protein sequence ID" value="ORZ37952.1"/>
    <property type="molecule type" value="Genomic_DNA"/>
</dbReference>
<sequence length="74" mass="8265">MPGRTCFFKARTIPASRCPSRNRLSMRLKRVVSACTVVASFSFKVLSWFKTTADGLCLDPQSCMRMKATASLSR</sequence>